<protein>
    <recommendedName>
        <fullName evidence="3">Transposase</fullName>
    </recommendedName>
</protein>
<accession>A0A0P1GJ39</accession>
<evidence type="ECO:0000313" key="2">
    <source>
        <dbReference type="Proteomes" id="UP000054935"/>
    </source>
</evidence>
<reference evidence="1 2" key="1">
    <citation type="submission" date="2015-09" db="EMBL/GenBank/DDBJ databases">
        <authorList>
            <consortium name="Swine Surveillance"/>
        </authorList>
    </citation>
    <scope>NUCLEOTIDE SEQUENCE [LARGE SCALE GENOMIC DNA]</scope>
    <source>
        <strain evidence="1 2">CECT 7648</strain>
    </source>
</reference>
<dbReference type="Proteomes" id="UP000054935">
    <property type="component" value="Unassembled WGS sequence"/>
</dbReference>
<sequence length="59" mass="6653">MSGYIEGVDREQATMFPDRLEARIGKDHPVRVIDAFVDELDFAAAEFNRRAPDQTGRDG</sequence>
<dbReference type="STRING" id="441103.TRN7648_03733"/>
<organism evidence="1 2">
    <name type="scientific">Tropicibacter naphthalenivorans</name>
    <dbReference type="NCBI Taxonomy" id="441103"/>
    <lineage>
        <taxon>Bacteria</taxon>
        <taxon>Pseudomonadati</taxon>
        <taxon>Pseudomonadota</taxon>
        <taxon>Alphaproteobacteria</taxon>
        <taxon>Rhodobacterales</taxon>
        <taxon>Roseobacteraceae</taxon>
        <taxon>Tropicibacter</taxon>
    </lineage>
</organism>
<evidence type="ECO:0008006" key="3">
    <source>
        <dbReference type="Google" id="ProtNLM"/>
    </source>
</evidence>
<name>A0A0P1GJ39_9RHOB</name>
<dbReference type="EMBL" id="CYSE01000010">
    <property type="protein sequence ID" value="CUH81936.1"/>
    <property type="molecule type" value="Genomic_DNA"/>
</dbReference>
<dbReference type="OrthoDB" id="9774608at2"/>
<dbReference type="AlphaFoldDB" id="A0A0P1GJ39"/>
<keyword evidence="2" id="KW-1185">Reference proteome</keyword>
<proteinExistence type="predicted"/>
<evidence type="ECO:0000313" key="1">
    <source>
        <dbReference type="EMBL" id="CUH81936.1"/>
    </source>
</evidence>
<gene>
    <name evidence="1" type="ORF">TRN7648_03733</name>
</gene>